<dbReference type="PANTHER" id="PTHR35271">
    <property type="entry name" value="ABC TRANSPORTER, SUBSTRATE-BINDING LIPOPROTEIN-RELATED"/>
    <property type="match status" value="1"/>
</dbReference>
<protein>
    <submittedName>
        <fullName evidence="2">ABC-type uncharacterized transport system substrate-binding protein</fullName>
    </submittedName>
</protein>
<name>A0A4R3I8S2_9GAMM</name>
<feature type="signal peptide" evidence="1">
    <location>
        <begin position="1"/>
        <end position="20"/>
    </location>
</feature>
<dbReference type="EMBL" id="SLZR01000006">
    <property type="protein sequence ID" value="TCS41406.1"/>
    <property type="molecule type" value="Genomic_DNA"/>
</dbReference>
<dbReference type="PANTHER" id="PTHR35271:SF1">
    <property type="entry name" value="ABC TRANSPORTER, SUBSTRATE-BINDING LIPOPROTEIN"/>
    <property type="match status" value="1"/>
</dbReference>
<gene>
    <name evidence="2" type="ORF">BCF53_106137</name>
</gene>
<proteinExistence type="predicted"/>
<dbReference type="Gene3D" id="3.40.50.2300">
    <property type="match status" value="2"/>
</dbReference>
<keyword evidence="1" id="KW-0732">Signal</keyword>
<accession>A0A4R3I8S2</accession>
<organism evidence="2 3">
    <name type="scientific">Reinekea marinisedimentorum</name>
    <dbReference type="NCBI Taxonomy" id="230495"/>
    <lineage>
        <taxon>Bacteria</taxon>
        <taxon>Pseudomonadati</taxon>
        <taxon>Pseudomonadota</taxon>
        <taxon>Gammaproteobacteria</taxon>
        <taxon>Oceanospirillales</taxon>
        <taxon>Saccharospirillaceae</taxon>
        <taxon>Reinekea</taxon>
    </lineage>
</organism>
<evidence type="ECO:0000313" key="3">
    <source>
        <dbReference type="Proteomes" id="UP000295793"/>
    </source>
</evidence>
<evidence type="ECO:0000256" key="1">
    <source>
        <dbReference type="SAM" id="SignalP"/>
    </source>
</evidence>
<dbReference type="Proteomes" id="UP000295793">
    <property type="component" value="Unassembled WGS sequence"/>
</dbReference>
<dbReference type="Pfam" id="PF04392">
    <property type="entry name" value="ABC_sub_bind"/>
    <property type="match status" value="1"/>
</dbReference>
<comment type="caution">
    <text evidence="2">The sequence shown here is derived from an EMBL/GenBank/DDBJ whole genome shotgun (WGS) entry which is preliminary data.</text>
</comment>
<feature type="chain" id="PRO_5020702702" evidence="1">
    <location>
        <begin position="21"/>
        <end position="324"/>
    </location>
</feature>
<evidence type="ECO:0000313" key="2">
    <source>
        <dbReference type="EMBL" id="TCS41406.1"/>
    </source>
</evidence>
<reference evidence="2 3" key="1">
    <citation type="submission" date="2019-03" db="EMBL/GenBank/DDBJ databases">
        <title>Genomic Encyclopedia of Archaeal and Bacterial Type Strains, Phase II (KMG-II): from individual species to whole genera.</title>
        <authorList>
            <person name="Goeker M."/>
        </authorList>
    </citation>
    <scope>NUCLEOTIDE SEQUENCE [LARGE SCALE GENOMIC DNA]</scope>
    <source>
        <strain evidence="2 3">DSM 15388</strain>
    </source>
</reference>
<dbReference type="RefSeq" id="WP_132701378.1">
    <property type="nucleotide sequence ID" value="NZ_SLZR01000006.1"/>
</dbReference>
<dbReference type="AlphaFoldDB" id="A0A4R3I8S2"/>
<keyword evidence="3" id="KW-1185">Reference proteome</keyword>
<dbReference type="OrthoDB" id="1550623at2"/>
<sequence>MINKWIASLALMLLCLSAQATTIFIVSSYHPEYQWDADYVRAIKENSSSGYEFIQRSLDSKNLPPEQWQQKAAEIVAEIRKTKPDVVVIGDDNALTTVGMEIKTSGIPIVFLGINGSARQYGLGGGSPMTGIYERPFIEASIRHVSKVTKGNLPILVLMDNSTTMQNTVSEKFADQRSVEVQGTQVDILLTNSAREWKTAIAGAHERYRAVIVGTYHTLRHDDGAAFSDESAMLYAQTALKVPLFALWDFSVAPDKAAGGYVISAYEEGKSASRIIRLVLSGVPVSSIASSNSQTGHYIYSKKAMEKWGIQLSPLVASQSTFLK</sequence>
<dbReference type="InterPro" id="IPR007487">
    <property type="entry name" value="ABC_transpt-TYRBP-like"/>
</dbReference>